<dbReference type="CDD" id="cd09912">
    <property type="entry name" value="DLP_2"/>
    <property type="match status" value="2"/>
</dbReference>
<evidence type="ECO:0000313" key="10">
    <source>
        <dbReference type="Proteomes" id="UP001500880"/>
    </source>
</evidence>
<evidence type="ECO:0000256" key="7">
    <source>
        <dbReference type="SAM" id="MobiDB-lite"/>
    </source>
</evidence>
<evidence type="ECO:0000259" key="8">
    <source>
        <dbReference type="Pfam" id="PF00350"/>
    </source>
</evidence>
<dbReference type="InterPro" id="IPR027094">
    <property type="entry name" value="Mitofusin_fam"/>
</dbReference>
<feature type="domain" description="Dynamin N-terminal" evidence="8">
    <location>
        <begin position="634"/>
        <end position="859"/>
    </location>
</feature>
<keyword evidence="2" id="KW-0547">Nucleotide-binding</keyword>
<keyword evidence="3" id="KW-0378">Hydrolase</keyword>
<name>A0ABN1ANZ6_9BACI</name>
<comment type="subcellular location">
    <subcellularLocation>
        <location evidence="1">Membrane</location>
    </subcellularLocation>
</comment>
<dbReference type="PANTHER" id="PTHR10465">
    <property type="entry name" value="TRANSMEMBRANE GTPASE FZO1"/>
    <property type="match status" value="1"/>
</dbReference>
<organism evidence="9 10">
    <name type="scientific">Salinibacillus aidingensis</name>
    <dbReference type="NCBI Taxonomy" id="237684"/>
    <lineage>
        <taxon>Bacteria</taxon>
        <taxon>Bacillati</taxon>
        <taxon>Bacillota</taxon>
        <taxon>Bacilli</taxon>
        <taxon>Bacillales</taxon>
        <taxon>Bacillaceae</taxon>
        <taxon>Salinibacillus</taxon>
    </lineage>
</organism>
<dbReference type="Pfam" id="PF00350">
    <property type="entry name" value="Dynamin_N"/>
    <property type="match status" value="2"/>
</dbReference>
<dbReference type="SUPFAM" id="SSF52540">
    <property type="entry name" value="P-loop containing nucleoside triphosphate hydrolases"/>
    <property type="match status" value="2"/>
</dbReference>
<keyword evidence="10" id="KW-1185">Reference proteome</keyword>
<gene>
    <name evidence="9" type="ORF">GCM10008986_01370</name>
</gene>
<protein>
    <submittedName>
        <fullName evidence="9">Dynamin family protein</fullName>
    </submittedName>
</protein>
<dbReference type="InterPro" id="IPR045063">
    <property type="entry name" value="Dynamin_N"/>
</dbReference>
<feature type="domain" description="Dynamin N-terminal" evidence="8">
    <location>
        <begin position="49"/>
        <end position="205"/>
    </location>
</feature>
<evidence type="ECO:0000313" key="9">
    <source>
        <dbReference type="EMBL" id="GAA0480549.1"/>
    </source>
</evidence>
<sequence>MTMTNISKLQNLLSKLARSYEKLDQYEDQQRKHKVLDLYKKFINKEMTIGFSGHFSAGKSSMINEVIGDSILPASPIPTSANLVKIKNTQKPYTRVFFREEAPAHYESVLDMDIIHSLCRDGDAIKGIEIGKPISHLPEDVWILDTPGIDSSDEADRIITESSIHTVDVLFYVMDYNHVQSEVNLSFLKDLQKQEKPFYIIVNQIDKHEEEELSFTSFKDSVYQVLEQWGIRPEQLYFTSLHEENHSYNQLSVVKHLLEDLTHKKDSLMEETVQHALTSLLNSHVEEYKQAYQDELNVLEEQLEADEKLSELEQMQAEINEGKSLVEEAEIQLKKTMDDIFKNAYLMPYENREKARLFLESMQPGFKIGLFMTKKKTAEERDKRQYSFYEALMEVTAVQLETHIRDMAVNLAKKYQVTDEQILQDIQNFNLTYEPERLKKVMKTGAEVTGNYVLVYTNDVSNDLKNSAKEQIEHLWEKVNLHIEEYEKNIIKEKEEDLEKLKQHEQIREQINHIHRSIELRERELDHEEITDDLDIESSLQQMEKLLATFENNVQMAAASALESAGKTIKHEETFSSSEKQNTHFSPSSSVPVDDMIDRMEQSIHIIKDMKGFKTIAGDLSQKRDRLINRQFTVALFGAFSAGKSSFANALLGDNVLPVSPNPTTATINKIRPSDREHEHGTVRIQLKSEKQVLEDIIHAGKRIPDSFGTLEEAISWLAHEDLSEYISEGENKSLSFLHALQKGYHKLKNQLNQSLSIKLEDAHVYVAEEQYACFVESVEFYYDCPLTMNGVTLVDTPGADSINARHTEVAFEYIKDSDAILFVTYYNHAFSRADQEFLTQLGQVKDVFTLDKMFFVINAKDLAKNEEELELVQSYVKDNLTAFGIRQPRMFPVSSKWALQEKKENEVKGSGLMEFEKAFTSFIQDELTGIMVNSGFHDMKRAVSTLDEYRKRASMNAEEKQQRKDLYNNAWSAMLDLINQQSDLRYQQSIRQELEELIYYIHQRIFLNFSDLFKETFNPATIKSNGRRGKAELEMAFHQLIGLLEGKLIREVQATELRVEAFMKKQIEQLKEDVQNDDLLKDYQVTFQNEIAPDFISPKVDLHLDVIELEPFRKIFSSFKNTKVFFEQNEKEDTKQRLEETLKPLIKESLTDESHILVQNYLEQWEKEIDEVKQRWKETVNQYFEGLLYSLTDEVDITDLRDKYKQLENLVDV</sequence>
<evidence type="ECO:0000256" key="5">
    <source>
        <dbReference type="ARBA" id="ARBA00023136"/>
    </source>
</evidence>
<feature type="coiled-coil region" evidence="6">
    <location>
        <begin position="282"/>
        <end position="332"/>
    </location>
</feature>
<evidence type="ECO:0000256" key="4">
    <source>
        <dbReference type="ARBA" id="ARBA00023134"/>
    </source>
</evidence>
<dbReference type="EMBL" id="BAAADO010000001">
    <property type="protein sequence ID" value="GAA0480549.1"/>
    <property type="molecule type" value="Genomic_DNA"/>
</dbReference>
<comment type="caution">
    <text evidence="9">The sequence shown here is derived from an EMBL/GenBank/DDBJ whole genome shotgun (WGS) entry which is preliminary data.</text>
</comment>
<evidence type="ECO:0000256" key="2">
    <source>
        <dbReference type="ARBA" id="ARBA00022741"/>
    </source>
</evidence>
<evidence type="ECO:0000256" key="6">
    <source>
        <dbReference type="SAM" id="Coils"/>
    </source>
</evidence>
<feature type="region of interest" description="Disordered" evidence="7">
    <location>
        <begin position="570"/>
        <end position="593"/>
    </location>
</feature>
<feature type="compositionally biased region" description="Polar residues" evidence="7">
    <location>
        <begin position="575"/>
        <end position="591"/>
    </location>
</feature>
<proteinExistence type="predicted"/>
<reference evidence="9 10" key="1">
    <citation type="journal article" date="2019" name="Int. J. Syst. Evol. Microbiol.">
        <title>The Global Catalogue of Microorganisms (GCM) 10K type strain sequencing project: providing services to taxonomists for standard genome sequencing and annotation.</title>
        <authorList>
            <consortium name="The Broad Institute Genomics Platform"/>
            <consortium name="The Broad Institute Genome Sequencing Center for Infectious Disease"/>
            <person name="Wu L."/>
            <person name="Ma J."/>
        </authorList>
    </citation>
    <scope>NUCLEOTIDE SEQUENCE [LARGE SCALE GENOMIC DNA]</scope>
    <source>
        <strain evidence="9 10">JCM 12389</strain>
    </source>
</reference>
<accession>A0ABN1ANZ6</accession>
<keyword evidence="5" id="KW-0472">Membrane</keyword>
<dbReference type="Gene3D" id="3.40.50.300">
    <property type="entry name" value="P-loop containing nucleotide triphosphate hydrolases"/>
    <property type="match status" value="2"/>
</dbReference>
<dbReference type="PANTHER" id="PTHR10465:SF0">
    <property type="entry name" value="SARCALUMENIN"/>
    <property type="match status" value="1"/>
</dbReference>
<dbReference type="Proteomes" id="UP001500880">
    <property type="component" value="Unassembled WGS sequence"/>
</dbReference>
<evidence type="ECO:0000256" key="3">
    <source>
        <dbReference type="ARBA" id="ARBA00022801"/>
    </source>
</evidence>
<keyword evidence="6" id="KW-0175">Coiled coil</keyword>
<keyword evidence="4" id="KW-0342">GTP-binding</keyword>
<dbReference type="InterPro" id="IPR027417">
    <property type="entry name" value="P-loop_NTPase"/>
</dbReference>
<evidence type="ECO:0000256" key="1">
    <source>
        <dbReference type="ARBA" id="ARBA00004370"/>
    </source>
</evidence>